<proteinExistence type="evidence at transcript level"/>
<feature type="disulfide bond" evidence="6">
    <location>
        <begin position="134"/>
        <end position="230"/>
    </location>
</feature>
<feature type="coiled-coil region" evidence="7">
    <location>
        <begin position="300"/>
        <end position="327"/>
    </location>
</feature>
<keyword evidence="3" id="KW-0410">Iron transport</keyword>
<dbReference type="PIRSF" id="PIRSF002549">
    <property type="entry name" value="Transferrin"/>
    <property type="match status" value="1"/>
</dbReference>
<evidence type="ECO:0000256" key="4">
    <source>
        <dbReference type="PIRSR" id="PIRSR002549-2"/>
    </source>
</evidence>
<dbReference type="Pfam" id="PF00405">
    <property type="entry name" value="Transferrin"/>
    <property type="match status" value="2"/>
</dbReference>
<name>U5EVY8_9DIPT</name>
<dbReference type="GO" id="GO:0006826">
    <property type="term" value="P:iron ion transport"/>
    <property type="evidence" value="ECO:0007669"/>
    <property type="project" value="UniProtKB-KW"/>
</dbReference>
<dbReference type="PANTHER" id="PTHR11485:SF57">
    <property type="entry name" value="TRANSFERRIN"/>
    <property type="match status" value="1"/>
</dbReference>
<feature type="signal peptide" evidence="8">
    <location>
        <begin position="1"/>
        <end position="17"/>
    </location>
</feature>
<evidence type="ECO:0000256" key="5">
    <source>
        <dbReference type="PIRSR" id="PIRSR002549-3"/>
    </source>
</evidence>
<evidence type="ECO:0000259" key="9">
    <source>
        <dbReference type="PROSITE" id="PS51408"/>
    </source>
</evidence>
<organism evidence="10">
    <name type="scientific">Corethrella appendiculata</name>
    <dbReference type="NCBI Taxonomy" id="1370023"/>
    <lineage>
        <taxon>Eukaryota</taxon>
        <taxon>Metazoa</taxon>
        <taxon>Ecdysozoa</taxon>
        <taxon>Arthropoda</taxon>
        <taxon>Hexapoda</taxon>
        <taxon>Insecta</taxon>
        <taxon>Pterygota</taxon>
        <taxon>Neoptera</taxon>
        <taxon>Endopterygota</taxon>
        <taxon>Diptera</taxon>
        <taxon>Nematocera</taxon>
        <taxon>Culicoidea</taxon>
        <taxon>Chaoboridae</taxon>
        <taxon>Corethrella</taxon>
    </lineage>
</organism>
<evidence type="ECO:0000256" key="7">
    <source>
        <dbReference type="SAM" id="Coils"/>
    </source>
</evidence>
<dbReference type="PANTHER" id="PTHR11485">
    <property type="entry name" value="TRANSFERRIN"/>
    <property type="match status" value="1"/>
</dbReference>
<dbReference type="PRINTS" id="PR00422">
    <property type="entry name" value="TRANSFERRIN"/>
</dbReference>
<comment type="similarity">
    <text evidence="3">Belongs to the transferrin family.</text>
</comment>
<feature type="domain" description="Transferrin-like" evidence="9">
    <location>
        <begin position="26"/>
        <end position="367"/>
    </location>
</feature>
<comment type="function">
    <text evidence="3">Transferrins are iron binding transport proteins which bind Fe(3+) ion in association with the binding of an anion, usually bicarbonate.</text>
</comment>
<keyword evidence="2 6" id="KW-1015">Disulfide bond</keyword>
<dbReference type="GO" id="GO:0046872">
    <property type="term" value="F:metal ion binding"/>
    <property type="evidence" value="ECO:0007669"/>
    <property type="project" value="UniProtKB-KW"/>
</dbReference>
<keyword evidence="3" id="KW-0406">Ion transport</keyword>
<dbReference type="InterPro" id="IPR001156">
    <property type="entry name" value="Transferrin-like_dom"/>
</dbReference>
<dbReference type="SUPFAM" id="SSF53850">
    <property type="entry name" value="Periplasmic binding protein-like II"/>
    <property type="match status" value="2"/>
</dbReference>
<protein>
    <recommendedName>
        <fullName evidence="3">Transferrin</fullName>
    </recommendedName>
</protein>
<keyword evidence="3 5" id="KW-0408">Iron</keyword>
<feature type="binding site" evidence="4">
    <location>
        <position position="136"/>
    </location>
    <ligand>
        <name>hydrogencarbonate</name>
        <dbReference type="ChEBI" id="CHEBI:17544"/>
        <label>1</label>
    </ligand>
</feature>
<evidence type="ECO:0000256" key="8">
    <source>
        <dbReference type="SAM" id="SignalP"/>
    </source>
</evidence>
<feature type="disulfide bond" evidence="6">
    <location>
        <begin position="274"/>
        <end position="287"/>
    </location>
</feature>
<feature type="binding site" evidence="5">
    <location>
        <position position="224"/>
    </location>
    <ligand>
        <name>Fe(3+)</name>
        <dbReference type="ChEBI" id="CHEBI:29034"/>
        <label>1</label>
    </ligand>
</feature>
<feature type="disulfide bond" evidence="6">
    <location>
        <begin position="183"/>
        <end position="209"/>
    </location>
</feature>
<keyword evidence="7" id="KW-0175">Coiled coil</keyword>
<evidence type="ECO:0000256" key="2">
    <source>
        <dbReference type="ARBA" id="ARBA00023157"/>
    </source>
</evidence>
<dbReference type="Gene3D" id="3.40.190.10">
    <property type="entry name" value="Periplasmic binding protein-like II"/>
    <property type="match status" value="4"/>
</dbReference>
<evidence type="ECO:0000313" key="10">
    <source>
        <dbReference type="EMBL" id="JAB59076.1"/>
    </source>
</evidence>
<evidence type="ECO:0000256" key="1">
    <source>
        <dbReference type="ARBA" id="ARBA00022737"/>
    </source>
</evidence>
<feature type="chain" id="PRO_5004659816" description="Transferrin" evidence="8">
    <location>
        <begin position="18"/>
        <end position="628"/>
    </location>
</feature>
<evidence type="ECO:0000256" key="6">
    <source>
        <dbReference type="PIRSR" id="PIRSR002549-4"/>
    </source>
</evidence>
<feature type="domain" description="Transferrin-like" evidence="9">
    <location>
        <begin position="373"/>
        <end position="627"/>
    </location>
</feature>
<dbReference type="PROSITE" id="PS00206">
    <property type="entry name" value="TRANSFERRIN_LIKE_2"/>
    <property type="match status" value="1"/>
</dbReference>
<dbReference type="GO" id="GO:0005615">
    <property type="term" value="C:extracellular space"/>
    <property type="evidence" value="ECO:0007669"/>
    <property type="project" value="InterPro"/>
</dbReference>
<keyword evidence="3" id="KW-0813">Transport</keyword>
<feature type="disulfide bond" evidence="6">
    <location>
        <begin position="38"/>
        <end position="53"/>
    </location>
</feature>
<dbReference type="InterPro" id="IPR018195">
    <property type="entry name" value="Transferrin_Fe_BS"/>
</dbReference>
<dbReference type="PROSITE" id="PS51408">
    <property type="entry name" value="TRANSFERRIN_LIKE_4"/>
    <property type="match status" value="2"/>
</dbReference>
<dbReference type="SMART" id="SM00094">
    <property type="entry name" value="TR_FER"/>
    <property type="match status" value="1"/>
</dbReference>
<keyword evidence="1" id="KW-0677">Repeat</keyword>
<feature type="binding site" evidence="5">
    <location>
        <position position="77"/>
    </location>
    <ligand>
        <name>Fe(3+)</name>
        <dbReference type="ChEBI" id="CHEBI:29034"/>
        <label>1</label>
    </ligand>
</feature>
<dbReference type="EMBL" id="GANO01000795">
    <property type="protein sequence ID" value="JAB59076.1"/>
    <property type="molecule type" value="mRNA"/>
</dbReference>
<keyword evidence="8" id="KW-0732">Signal</keyword>
<keyword evidence="3 5" id="KW-0479">Metal-binding</keyword>
<sequence>MLKVIASLYLLGVIVTAQQTDPQNVFKICIPHHIYNACLELMNKPADNVKLECIVGRDRMDCLEKVNRREADFLAVDPEDMYVAYHMSNQDFSVFTEFRTLEESQAEFRYEGIILVRKNSDIHSLHDLKGHKSCHTGFGRNVGYKIPITKLKKHSVLKFSSDPELSPTEKELKALSEFFSKACLVGKYSPNDEINRLFKKRYSNLCELCEDPAKCDYPDKYSGYDGAIRCLVENNGDVAFTKVIFVRKYFGLPIGSNPPVGEAKANPDDYEYLCEDGSRRPIIGKACSWAQRPWQAYMGNADIETRYQRLQKRLQKFYSDAKQSTNKDLAAKLWVKDSLTLADKNEVVLPGEHLVRAQYKEVIERDGLFENKILLCVSSEVALRKCKVLAKVAYSRDIRPQFECMLKAEGSCAKAVHDAQAEVAVLGPKDYQQIKDYSLKAILYEKYDDDDLLVAVADKDLSNDVLIKSPISFNTSSEREITSALLFSDKTGKKICPNKLESTPDAPIQIVHVKDLPKFENKVLVCKDLTTKPISEFKTCNMDYTISPGVYVRGDTSGYLLDNYIHAFISLSSKFGHNQPLEDVFELFGEFESGAKNVIFSDRAIKLDTPENTISNIDEHHYRQIHCY</sequence>
<reference evidence="10" key="1">
    <citation type="journal article" date="2014" name="Insect Biochem. Mol. Biol.">
        <title>An insight into the sialome of the frog biting fly, Corethrella appendiculata.</title>
        <authorList>
            <person name="Ribeiro J.M.C."/>
            <person name="Chagas A.C."/>
            <person name="Pham V.M."/>
            <person name="Lounibos L.P."/>
            <person name="Calvo E."/>
        </authorList>
    </citation>
    <scope>NUCLEOTIDE SEQUENCE</scope>
    <source>
        <tissue evidence="10">Salivary glands</tissue>
    </source>
</reference>
<dbReference type="GO" id="GO:0055037">
    <property type="term" value="C:recycling endosome"/>
    <property type="evidence" value="ECO:0007669"/>
    <property type="project" value="TreeGrafter"/>
</dbReference>
<dbReference type="InterPro" id="IPR016357">
    <property type="entry name" value="Transferrin"/>
</dbReference>
<dbReference type="CDD" id="cd13529">
    <property type="entry name" value="PBP2_transferrin"/>
    <property type="match status" value="1"/>
</dbReference>
<dbReference type="PROSITE" id="PS00207">
    <property type="entry name" value="TRANSFERRIN_LIKE_3"/>
    <property type="match status" value="1"/>
</dbReference>
<feature type="binding site" evidence="5">
    <location>
        <position position="110"/>
    </location>
    <ligand>
        <name>Fe(3+)</name>
        <dbReference type="ChEBI" id="CHEBI:29034"/>
        <label>1</label>
    </ligand>
</feature>
<dbReference type="GO" id="GO:0005886">
    <property type="term" value="C:plasma membrane"/>
    <property type="evidence" value="ECO:0007669"/>
    <property type="project" value="TreeGrafter"/>
</dbReference>
<dbReference type="GO" id="GO:0005769">
    <property type="term" value="C:early endosome"/>
    <property type="evidence" value="ECO:0007669"/>
    <property type="project" value="TreeGrafter"/>
</dbReference>
<feature type="disulfide bond" evidence="6">
    <location>
        <begin position="206"/>
        <end position="215"/>
    </location>
</feature>
<feature type="binding site" evidence="4">
    <location>
        <position position="140"/>
    </location>
    <ligand>
        <name>hydrogencarbonate</name>
        <dbReference type="ChEBI" id="CHEBI:17544"/>
        <label>1</label>
    </ligand>
</feature>
<feature type="binding site" evidence="4">
    <location>
        <position position="143"/>
    </location>
    <ligand>
        <name>hydrogencarbonate</name>
        <dbReference type="ChEBI" id="CHEBI:17544"/>
        <label>1</label>
    </ligand>
</feature>
<dbReference type="AlphaFoldDB" id="U5EVY8"/>
<accession>U5EVY8</accession>
<evidence type="ECO:0000256" key="3">
    <source>
        <dbReference type="PIRNR" id="PIRNR002549"/>
    </source>
</evidence>